<name>A0A0N4Y8I0_NIPBR</name>
<feature type="compositionally biased region" description="Basic and acidic residues" evidence="1">
    <location>
        <begin position="81"/>
        <end position="98"/>
    </location>
</feature>
<organism evidence="4">
    <name type="scientific">Nippostrongylus brasiliensis</name>
    <name type="common">Rat hookworm</name>
    <dbReference type="NCBI Taxonomy" id="27835"/>
    <lineage>
        <taxon>Eukaryota</taxon>
        <taxon>Metazoa</taxon>
        <taxon>Ecdysozoa</taxon>
        <taxon>Nematoda</taxon>
        <taxon>Chromadorea</taxon>
        <taxon>Rhabditida</taxon>
        <taxon>Rhabditina</taxon>
        <taxon>Rhabditomorpha</taxon>
        <taxon>Strongyloidea</taxon>
        <taxon>Heligmosomidae</taxon>
        <taxon>Nippostrongylus</taxon>
    </lineage>
</organism>
<accession>A0A0N4Y8I0</accession>
<sequence>MLGENEQQDWESNSEIRRARQADGRPLWKIAREKRLQQAQKYAEEYRNICKTNTTECLIFTSWYTGYLLWLEKQEMRDKRREQAELEAELKKEDHGKATEAATTAPGSPFFGLHGNF</sequence>
<evidence type="ECO:0000256" key="1">
    <source>
        <dbReference type="SAM" id="MobiDB-lite"/>
    </source>
</evidence>
<keyword evidence="3" id="KW-1185">Reference proteome</keyword>
<dbReference type="Proteomes" id="UP000271162">
    <property type="component" value="Unassembled WGS sequence"/>
</dbReference>
<protein>
    <submittedName>
        <fullName evidence="2 4">Uncharacterized protein</fullName>
    </submittedName>
</protein>
<proteinExistence type="predicted"/>
<evidence type="ECO:0000313" key="3">
    <source>
        <dbReference type="Proteomes" id="UP000271162"/>
    </source>
</evidence>
<evidence type="ECO:0000313" key="4">
    <source>
        <dbReference type="WBParaSite" id="NBR_0001253001-mRNA-1"/>
    </source>
</evidence>
<dbReference type="AlphaFoldDB" id="A0A0N4Y8I0"/>
<feature type="region of interest" description="Disordered" evidence="1">
    <location>
        <begin position="81"/>
        <end position="117"/>
    </location>
</feature>
<reference evidence="2 3" key="2">
    <citation type="submission" date="2018-11" db="EMBL/GenBank/DDBJ databases">
        <authorList>
            <consortium name="Pathogen Informatics"/>
        </authorList>
    </citation>
    <scope>NUCLEOTIDE SEQUENCE [LARGE SCALE GENOMIC DNA]</scope>
</reference>
<dbReference type="WBParaSite" id="NBR_0001253001-mRNA-1">
    <property type="protein sequence ID" value="NBR_0001253001-mRNA-1"/>
    <property type="gene ID" value="NBR_0001253001"/>
</dbReference>
<reference evidence="4" key="1">
    <citation type="submission" date="2017-02" db="UniProtKB">
        <authorList>
            <consortium name="WormBaseParasite"/>
        </authorList>
    </citation>
    <scope>IDENTIFICATION</scope>
</reference>
<dbReference type="EMBL" id="UYSL01020784">
    <property type="protein sequence ID" value="VDL76120.1"/>
    <property type="molecule type" value="Genomic_DNA"/>
</dbReference>
<gene>
    <name evidence="2" type="ORF">NBR_LOCUS12531</name>
</gene>
<evidence type="ECO:0000313" key="2">
    <source>
        <dbReference type="EMBL" id="VDL76120.1"/>
    </source>
</evidence>